<evidence type="ECO:0000313" key="2">
    <source>
        <dbReference type="EMBL" id="PYZ97461.1"/>
    </source>
</evidence>
<dbReference type="AlphaFoldDB" id="A0A2W0H961"/>
<evidence type="ECO:0000313" key="3">
    <source>
        <dbReference type="Proteomes" id="UP000248066"/>
    </source>
</evidence>
<gene>
    <name evidence="2" type="ORF">CR205_02360</name>
</gene>
<dbReference type="PANTHER" id="PTHR33990:SF1">
    <property type="entry name" value="PROTEIN YJDN"/>
    <property type="match status" value="1"/>
</dbReference>
<organism evidence="2 3">
    <name type="scientific">Alteribacter lacisalsi</name>
    <dbReference type="NCBI Taxonomy" id="2045244"/>
    <lineage>
        <taxon>Bacteria</taxon>
        <taxon>Bacillati</taxon>
        <taxon>Bacillota</taxon>
        <taxon>Bacilli</taxon>
        <taxon>Bacillales</taxon>
        <taxon>Bacillaceae</taxon>
        <taxon>Alteribacter</taxon>
    </lineage>
</organism>
<protein>
    <recommendedName>
        <fullName evidence="1">Glyoxalase/fosfomycin resistance/dioxygenase domain-containing protein</fullName>
    </recommendedName>
</protein>
<proteinExistence type="predicted"/>
<dbReference type="PANTHER" id="PTHR33990">
    <property type="entry name" value="PROTEIN YJDN-RELATED"/>
    <property type="match status" value="1"/>
</dbReference>
<dbReference type="Gene3D" id="3.10.180.10">
    <property type="entry name" value="2,3-Dihydroxybiphenyl 1,2-Dioxygenase, domain 1"/>
    <property type="match status" value="1"/>
</dbReference>
<comment type="caution">
    <text evidence="2">The sequence shown here is derived from an EMBL/GenBank/DDBJ whole genome shotgun (WGS) entry which is preliminary data.</text>
</comment>
<dbReference type="EMBL" id="PDOF01000001">
    <property type="protein sequence ID" value="PYZ97461.1"/>
    <property type="molecule type" value="Genomic_DNA"/>
</dbReference>
<feature type="domain" description="Glyoxalase/fosfomycin resistance/dioxygenase" evidence="1">
    <location>
        <begin position="9"/>
        <end position="129"/>
    </location>
</feature>
<dbReference type="RefSeq" id="WP_110516565.1">
    <property type="nucleotide sequence ID" value="NZ_PDOF01000001.1"/>
</dbReference>
<dbReference type="Pfam" id="PF00903">
    <property type="entry name" value="Glyoxalase"/>
    <property type="match status" value="1"/>
</dbReference>
<reference evidence="2 3" key="1">
    <citation type="submission" date="2017-10" db="EMBL/GenBank/DDBJ databases">
        <title>Bacillus sp. nov., a halophilic bacterium isolated from a Yangshapao Lake.</title>
        <authorList>
            <person name="Wang H."/>
        </authorList>
    </citation>
    <scope>NUCLEOTIDE SEQUENCE [LARGE SCALE GENOMIC DNA]</scope>
    <source>
        <strain evidence="2 3">YSP-3</strain>
    </source>
</reference>
<keyword evidence="3" id="KW-1185">Reference proteome</keyword>
<dbReference type="OrthoDB" id="9795306at2"/>
<dbReference type="InterPro" id="IPR028973">
    <property type="entry name" value="PhnB-like"/>
</dbReference>
<evidence type="ECO:0000259" key="1">
    <source>
        <dbReference type="Pfam" id="PF00903"/>
    </source>
</evidence>
<name>A0A2W0H961_9BACI</name>
<sequence length="136" mass="15662">MKQQAVPYFVFDGEAADALAFYEKVFDGEVTEKQTFGEADFPTPPEADERILHARLKKGPLFFMVSDSFPGSPVQTGNHLALVLEMETEDEIRKYYERLRDGGEVLMELQDTFWGATYAKVKDRFGRIWDLNLEKQ</sequence>
<accession>A0A2W0H961</accession>
<dbReference type="SUPFAM" id="SSF54593">
    <property type="entry name" value="Glyoxalase/Bleomycin resistance protein/Dihydroxybiphenyl dioxygenase"/>
    <property type="match status" value="1"/>
</dbReference>
<dbReference type="CDD" id="cd06588">
    <property type="entry name" value="PhnB_like"/>
    <property type="match status" value="1"/>
</dbReference>
<dbReference type="InterPro" id="IPR029068">
    <property type="entry name" value="Glyas_Bleomycin-R_OHBP_Dase"/>
</dbReference>
<dbReference type="Proteomes" id="UP000248066">
    <property type="component" value="Unassembled WGS sequence"/>
</dbReference>
<dbReference type="InterPro" id="IPR004360">
    <property type="entry name" value="Glyas_Fos-R_dOase_dom"/>
</dbReference>